<dbReference type="AlphaFoldDB" id="A0A484FR87"/>
<organism evidence="1 2">
    <name type="scientific">Colletotrichum orbiculare (strain 104-T / ATCC 96160 / CBS 514.97 / LARS 414 / MAFF 240422)</name>
    <name type="common">Cucumber anthracnose fungus</name>
    <name type="synonym">Colletotrichum lagenarium</name>
    <dbReference type="NCBI Taxonomy" id="1213857"/>
    <lineage>
        <taxon>Eukaryota</taxon>
        <taxon>Fungi</taxon>
        <taxon>Dikarya</taxon>
        <taxon>Ascomycota</taxon>
        <taxon>Pezizomycotina</taxon>
        <taxon>Sordariomycetes</taxon>
        <taxon>Hypocreomycetidae</taxon>
        <taxon>Glomerellales</taxon>
        <taxon>Glomerellaceae</taxon>
        <taxon>Colletotrichum</taxon>
        <taxon>Colletotrichum orbiculare species complex</taxon>
    </lineage>
</organism>
<reference evidence="2" key="1">
    <citation type="journal article" date="2013" name="New Phytol.">
        <title>Comparative genomic and transcriptomic analyses reveal the hemibiotrophic stage shift of Colletotrichum fungi.</title>
        <authorList>
            <person name="Gan P."/>
            <person name="Ikeda K."/>
            <person name="Irieda H."/>
            <person name="Narusaka M."/>
            <person name="O'Connell R.J."/>
            <person name="Narusaka Y."/>
            <person name="Takano Y."/>
            <person name="Kubo Y."/>
            <person name="Shirasu K."/>
        </authorList>
    </citation>
    <scope>NUCLEOTIDE SEQUENCE [LARGE SCALE GENOMIC DNA]</scope>
    <source>
        <strain evidence="2">104-T / ATCC 96160 / CBS 514.97 / LARS 414 / MAFF 240422</strain>
    </source>
</reference>
<name>A0A484FR87_COLOR</name>
<keyword evidence="2" id="KW-1185">Reference proteome</keyword>
<protein>
    <submittedName>
        <fullName evidence="1">Uncharacterized protein</fullName>
    </submittedName>
</protein>
<accession>A0A484FR87</accession>
<dbReference type="Proteomes" id="UP000014480">
    <property type="component" value="Unassembled WGS sequence"/>
</dbReference>
<sequence length="193" mass="21373">MICDLGFTVFSSQFYYRSFLRPSTCVTLSIHHEDVLQPLKAIDALPRDYKRTTTKSVHEEHFKEGIVTVFSSLLPVPSAAQCTPLKMSPEIGKGCLCPRCLLDANSSFGQDFLGVAQPLPSTTIYEKGYAANVRMAITGSNILEYVCACNVTVAYVGLRSTLLTHKEFISQKYIRLFAGNIWPVPGLLLDQNS</sequence>
<proteinExistence type="predicted"/>
<reference evidence="2" key="2">
    <citation type="journal article" date="2019" name="Mol. Plant Microbe Interact.">
        <title>Genome sequence resources for four phytopathogenic fungi from the Colletotrichum orbiculare species complex.</title>
        <authorList>
            <person name="Gan P."/>
            <person name="Tsushima A."/>
            <person name="Narusaka M."/>
            <person name="Narusaka Y."/>
            <person name="Takano Y."/>
            <person name="Kubo Y."/>
            <person name="Shirasu K."/>
        </authorList>
    </citation>
    <scope>GENOME REANNOTATION</scope>
    <source>
        <strain evidence="2">104-T / ATCC 96160 / CBS 514.97 / LARS 414 / MAFF 240422</strain>
    </source>
</reference>
<comment type="caution">
    <text evidence="1">The sequence shown here is derived from an EMBL/GenBank/DDBJ whole genome shotgun (WGS) entry which is preliminary data.</text>
</comment>
<dbReference type="EMBL" id="AMCV02000017">
    <property type="protein sequence ID" value="TDZ20522.1"/>
    <property type="molecule type" value="Genomic_DNA"/>
</dbReference>
<evidence type="ECO:0000313" key="2">
    <source>
        <dbReference type="Proteomes" id="UP000014480"/>
    </source>
</evidence>
<evidence type="ECO:0000313" key="1">
    <source>
        <dbReference type="EMBL" id="TDZ20522.1"/>
    </source>
</evidence>
<gene>
    <name evidence="1" type="ORF">Cob_v006674</name>
</gene>